<comment type="similarity">
    <text evidence="1">Belongs to the STIG1 family.</text>
</comment>
<sequence length="162" mass="17626">MRVRERLASAKREMPIIGFPIWRLHPTLLLFIFLIISEHVNAMSEMQGSYENVVKKQFTARIPRSRSRFLAQKGTQCNSGNAKECVSSNGGTGQMMCCSKVCIDVLSDTNNCGSCGKPCPFGQLCCMGMCTTVAYDETNCGGCGIVCKNGSKCMNGFCGYAS</sequence>
<comment type="caution">
    <text evidence="3">The sequence shown here is derived from an EMBL/GenBank/DDBJ whole genome shotgun (WGS) entry which is preliminary data.</text>
</comment>
<dbReference type="PANTHER" id="PTHR33227:SF6">
    <property type="entry name" value="PROTEIN GRIM REAPER"/>
    <property type="match status" value="1"/>
</dbReference>
<evidence type="ECO:0000256" key="2">
    <source>
        <dbReference type="ARBA" id="ARBA00022729"/>
    </source>
</evidence>
<evidence type="ECO:0008006" key="5">
    <source>
        <dbReference type="Google" id="ProtNLM"/>
    </source>
</evidence>
<keyword evidence="4" id="KW-1185">Reference proteome</keyword>
<evidence type="ECO:0000256" key="1">
    <source>
        <dbReference type="ARBA" id="ARBA00006010"/>
    </source>
</evidence>
<evidence type="ECO:0000313" key="3">
    <source>
        <dbReference type="EMBL" id="KAJ4769958.1"/>
    </source>
</evidence>
<accession>A0AAV8DUJ6</accession>
<protein>
    <recommendedName>
        <fullName evidence="5">Stig1</fullName>
    </recommendedName>
</protein>
<name>A0AAV8DUJ6_9POAL</name>
<reference evidence="3" key="1">
    <citation type="submission" date="2022-08" db="EMBL/GenBank/DDBJ databases">
        <authorList>
            <person name="Marques A."/>
        </authorList>
    </citation>
    <scope>NUCLEOTIDE SEQUENCE</scope>
    <source>
        <strain evidence="3">RhyPub2mFocal</strain>
        <tissue evidence="3">Leaves</tissue>
    </source>
</reference>
<gene>
    <name evidence="3" type="ORF">LUZ62_054215</name>
</gene>
<dbReference type="Proteomes" id="UP001140206">
    <property type="component" value="Chromosome 3"/>
</dbReference>
<dbReference type="EMBL" id="JAMFTS010000003">
    <property type="protein sequence ID" value="KAJ4769958.1"/>
    <property type="molecule type" value="Genomic_DNA"/>
</dbReference>
<dbReference type="Pfam" id="PF04885">
    <property type="entry name" value="Stig1"/>
    <property type="match status" value="1"/>
</dbReference>
<organism evidence="3 4">
    <name type="scientific">Rhynchospora pubera</name>
    <dbReference type="NCBI Taxonomy" id="906938"/>
    <lineage>
        <taxon>Eukaryota</taxon>
        <taxon>Viridiplantae</taxon>
        <taxon>Streptophyta</taxon>
        <taxon>Embryophyta</taxon>
        <taxon>Tracheophyta</taxon>
        <taxon>Spermatophyta</taxon>
        <taxon>Magnoliopsida</taxon>
        <taxon>Liliopsida</taxon>
        <taxon>Poales</taxon>
        <taxon>Cyperaceae</taxon>
        <taxon>Cyperoideae</taxon>
        <taxon>Rhynchosporeae</taxon>
        <taxon>Rhynchospora</taxon>
    </lineage>
</organism>
<evidence type="ECO:0000313" key="4">
    <source>
        <dbReference type="Proteomes" id="UP001140206"/>
    </source>
</evidence>
<dbReference type="PANTHER" id="PTHR33227">
    <property type="entry name" value="STIGMA-SPECIFIC STIG1-LIKE PROTEIN 3"/>
    <property type="match status" value="1"/>
</dbReference>
<dbReference type="InterPro" id="IPR006969">
    <property type="entry name" value="Stig-like"/>
</dbReference>
<keyword evidence="2" id="KW-0732">Signal</keyword>
<proteinExistence type="inferred from homology"/>
<dbReference type="AlphaFoldDB" id="A0AAV8DUJ6"/>